<dbReference type="PANTHER" id="PTHR47947:SF39">
    <property type="entry name" value="CYTOCHROME P450"/>
    <property type="match status" value="1"/>
</dbReference>
<evidence type="ECO:0000256" key="5">
    <source>
        <dbReference type="ARBA" id="ARBA00023033"/>
    </source>
</evidence>
<dbReference type="Gene3D" id="1.10.630.10">
    <property type="entry name" value="Cytochrome P450"/>
    <property type="match status" value="1"/>
</dbReference>
<name>A0AAW2RF49_SESRA</name>
<dbReference type="AlphaFoldDB" id="A0AAW2RF49"/>
<keyword evidence="5" id="KW-0503">Monooxygenase</keyword>
<dbReference type="GO" id="GO:0004497">
    <property type="term" value="F:monooxygenase activity"/>
    <property type="evidence" value="ECO:0007669"/>
    <property type="project" value="UniProtKB-KW"/>
</dbReference>
<dbReference type="GO" id="GO:0016705">
    <property type="term" value="F:oxidoreductase activity, acting on paired donors, with incorporation or reduction of molecular oxygen"/>
    <property type="evidence" value="ECO:0007669"/>
    <property type="project" value="InterPro"/>
</dbReference>
<sequence>MALSNGTAHQSTDMEFSSAFYAAIAFFLLLYYYLLYSRSTKPTTQKSKSPPEAGGAWAFTGHLHLMNGGSSAGLPHINLAALADKYGPVFTIRIGVRRVLVREQLGTCQRIIHHKRRRNLLPSKPQSCQTLGLRLRHVRILPVRPILARAAQADLRRAALEPQA</sequence>
<evidence type="ECO:0000256" key="4">
    <source>
        <dbReference type="ARBA" id="ARBA00023004"/>
    </source>
</evidence>
<dbReference type="PANTHER" id="PTHR47947">
    <property type="entry name" value="CYTOCHROME P450 82C3-RELATED"/>
    <property type="match status" value="1"/>
</dbReference>
<gene>
    <name evidence="7" type="ORF">Sradi_3130600</name>
</gene>
<feature type="transmembrane region" description="Helical" evidence="6">
    <location>
        <begin position="19"/>
        <end position="36"/>
    </location>
</feature>
<keyword evidence="6" id="KW-0472">Membrane</keyword>
<dbReference type="SUPFAM" id="SSF48264">
    <property type="entry name" value="Cytochrome P450"/>
    <property type="match status" value="1"/>
</dbReference>
<keyword evidence="4" id="KW-0408">Iron</keyword>
<evidence type="ECO:0000256" key="1">
    <source>
        <dbReference type="ARBA" id="ARBA00022617"/>
    </source>
</evidence>
<evidence type="ECO:0000313" key="7">
    <source>
        <dbReference type="EMBL" id="KAL0378251.1"/>
    </source>
</evidence>
<accession>A0AAW2RF49</accession>
<dbReference type="InterPro" id="IPR050651">
    <property type="entry name" value="Plant_Cytochrome_P450_Monoox"/>
</dbReference>
<organism evidence="7">
    <name type="scientific">Sesamum radiatum</name>
    <name type="common">Black benniseed</name>
    <dbReference type="NCBI Taxonomy" id="300843"/>
    <lineage>
        <taxon>Eukaryota</taxon>
        <taxon>Viridiplantae</taxon>
        <taxon>Streptophyta</taxon>
        <taxon>Embryophyta</taxon>
        <taxon>Tracheophyta</taxon>
        <taxon>Spermatophyta</taxon>
        <taxon>Magnoliopsida</taxon>
        <taxon>eudicotyledons</taxon>
        <taxon>Gunneridae</taxon>
        <taxon>Pentapetalae</taxon>
        <taxon>asterids</taxon>
        <taxon>lamiids</taxon>
        <taxon>Lamiales</taxon>
        <taxon>Pedaliaceae</taxon>
        <taxon>Sesamum</taxon>
    </lineage>
</organism>
<keyword evidence="1" id="KW-0349">Heme</keyword>
<dbReference type="GO" id="GO:0020037">
    <property type="term" value="F:heme binding"/>
    <property type="evidence" value="ECO:0007669"/>
    <property type="project" value="InterPro"/>
</dbReference>
<keyword evidence="3" id="KW-0560">Oxidoreductase</keyword>
<reference evidence="7" key="2">
    <citation type="journal article" date="2024" name="Plant">
        <title>Genomic evolution and insights into agronomic trait innovations of Sesamum species.</title>
        <authorList>
            <person name="Miao H."/>
            <person name="Wang L."/>
            <person name="Qu L."/>
            <person name="Liu H."/>
            <person name="Sun Y."/>
            <person name="Le M."/>
            <person name="Wang Q."/>
            <person name="Wei S."/>
            <person name="Zheng Y."/>
            <person name="Lin W."/>
            <person name="Duan Y."/>
            <person name="Cao H."/>
            <person name="Xiong S."/>
            <person name="Wang X."/>
            <person name="Wei L."/>
            <person name="Li C."/>
            <person name="Ma Q."/>
            <person name="Ju M."/>
            <person name="Zhao R."/>
            <person name="Li G."/>
            <person name="Mu C."/>
            <person name="Tian Q."/>
            <person name="Mei H."/>
            <person name="Zhang T."/>
            <person name="Gao T."/>
            <person name="Zhang H."/>
        </authorList>
    </citation>
    <scope>NUCLEOTIDE SEQUENCE</scope>
    <source>
        <strain evidence="7">G02</strain>
    </source>
</reference>
<reference evidence="7" key="1">
    <citation type="submission" date="2020-06" db="EMBL/GenBank/DDBJ databases">
        <authorList>
            <person name="Li T."/>
            <person name="Hu X."/>
            <person name="Zhang T."/>
            <person name="Song X."/>
            <person name="Zhang H."/>
            <person name="Dai N."/>
            <person name="Sheng W."/>
            <person name="Hou X."/>
            <person name="Wei L."/>
        </authorList>
    </citation>
    <scope>NUCLEOTIDE SEQUENCE</scope>
    <source>
        <strain evidence="7">G02</strain>
        <tissue evidence="7">Leaf</tissue>
    </source>
</reference>
<keyword evidence="6" id="KW-1133">Transmembrane helix</keyword>
<evidence type="ECO:0000256" key="2">
    <source>
        <dbReference type="ARBA" id="ARBA00022723"/>
    </source>
</evidence>
<evidence type="ECO:0000256" key="6">
    <source>
        <dbReference type="SAM" id="Phobius"/>
    </source>
</evidence>
<dbReference type="GO" id="GO:0005506">
    <property type="term" value="F:iron ion binding"/>
    <property type="evidence" value="ECO:0007669"/>
    <property type="project" value="InterPro"/>
</dbReference>
<dbReference type="InterPro" id="IPR036396">
    <property type="entry name" value="Cyt_P450_sf"/>
</dbReference>
<proteinExistence type="predicted"/>
<evidence type="ECO:0000256" key="3">
    <source>
        <dbReference type="ARBA" id="ARBA00023002"/>
    </source>
</evidence>
<dbReference type="EMBL" id="JACGWJ010000013">
    <property type="protein sequence ID" value="KAL0378251.1"/>
    <property type="molecule type" value="Genomic_DNA"/>
</dbReference>
<keyword evidence="6" id="KW-0812">Transmembrane</keyword>
<protein>
    <submittedName>
        <fullName evidence="7">Cytochrome</fullName>
    </submittedName>
</protein>
<keyword evidence="2" id="KW-0479">Metal-binding</keyword>
<comment type="caution">
    <text evidence="7">The sequence shown here is derived from an EMBL/GenBank/DDBJ whole genome shotgun (WGS) entry which is preliminary data.</text>
</comment>